<keyword evidence="1" id="KW-0808">Transferase</keyword>
<dbReference type="InterPro" id="IPR044855">
    <property type="entry name" value="CoA-Trfase_III_dom3_sf"/>
</dbReference>
<sequence length="742" mass="77881">MPHASHTTNAPPLSGVRVLEDSHTPQARLAGLLLADLGADVVRVVIHDDSASPCTCCGGNPVHHRGKRRVNVSATEIPGLAESADIYLTDRPPGDLHDHGCSAAAIADRAPGCTHVWMPTYGTTGRWVDQLPPDNFLLAALGGVATHGPSADGSPVATTIDLIAPVHAALGATAAVSALVGRARGRHGGAAVVTGLHAVSVLMLTMMVDGLDSEVFNPGSARGPVPSWRGYQCADGEWLFLAALTSPLFIRALDALDRLDILTLPGVDGDPDSIRISPAAATAAGSALEHHFATASRDQWLQTLHEAGVPCAPTGTRQEWRESELVTELGSFTTAEHPVVGRIEMPTIPLTMDGNTWIAGGFDDEAALATLGWDKRGARSAEHRDDLPLDGLRVVDLASYLAGPTATAVLAEMGADVVKVEQETGDPYRAFSIAYLALNQRKRCMSLDLHQSDDHDHFIELLRKSDVLLDNLRPASGAALGLEPQDVARANATITHCSVTAFGTTQAGARLPGFDPIIQSMSGLALAQGGDGPPVVSNISVHDTATGVLSALAITAALYARFSRTGRGSRIESSLAQTTGFAQFDEFTSYAGSPNAVVGGANFVGPFFARSLQRCADGWVAFAAADRRSDAPLAHALGIATPSDAVTADISDRTVDDAIRCATDAGVAACPVLDREREMFDEFLSANDFTQIIDHHIHGRMAVVAGFVRWDSGTPRLAASTEPGTHTAEVLAELGIVERLQT</sequence>
<accession>A0A3G8JLH8</accession>
<gene>
    <name evidence="1" type="primary">uctC_2</name>
    <name evidence="1" type="ORF">D7316_02028</name>
</gene>
<dbReference type="Gene3D" id="3.30.1540.10">
    <property type="entry name" value="formyl-coa transferase, domain 3"/>
    <property type="match status" value="2"/>
</dbReference>
<dbReference type="PANTHER" id="PTHR48228:SF7">
    <property type="entry name" value="FATTY ACYL-COA TRANSFERASE RV3272-RELATED"/>
    <property type="match status" value="1"/>
</dbReference>
<protein>
    <submittedName>
        <fullName evidence="1">Acetyl-CoA:oxalate CoA-transferase</fullName>
        <ecNumber evidence="1">2.8.3.19</ecNumber>
    </submittedName>
</protein>
<name>A0A3G8JLH8_9ACTN</name>
<dbReference type="KEGG" id="gom:D7316_02028"/>
<reference evidence="1 2" key="1">
    <citation type="submission" date="2018-11" db="EMBL/GenBank/DDBJ databases">
        <title>Gordonia insulae sp. nov., isolated from an island soil.</title>
        <authorList>
            <person name="Kim Y.S."/>
            <person name="Kim S.B."/>
        </authorList>
    </citation>
    <scope>NUCLEOTIDE SEQUENCE [LARGE SCALE GENOMIC DNA]</scope>
    <source>
        <strain evidence="1 2">MMS17-SY073</strain>
    </source>
</reference>
<dbReference type="InterPro" id="IPR050509">
    <property type="entry name" value="CoA-transferase_III"/>
</dbReference>
<dbReference type="OrthoDB" id="9797653at2"/>
<dbReference type="Pfam" id="PF02515">
    <property type="entry name" value="CoA_transf_3"/>
    <property type="match status" value="2"/>
</dbReference>
<evidence type="ECO:0000313" key="1">
    <source>
        <dbReference type="EMBL" id="AZG45432.1"/>
    </source>
</evidence>
<dbReference type="GO" id="GO:0016740">
    <property type="term" value="F:transferase activity"/>
    <property type="evidence" value="ECO:0007669"/>
    <property type="project" value="UniProtKB-KW"/>
</dbReference>
<organism evidence="1 2">
    <name type="scientific">Gordonia insulae</name>
    <dbReference type="NCBI Taxonomy" id="2420509"/>
    <lineage>
        <taxon>Bacteria</taxon>
        <taxon>Bacillati</taxon>
        <taxon>Actinomycetota</taxon>
        <taxon>Actinomycetes</taxon>
        <taxon>Mycobacteriales</taxon>
        <taxon>Gordoniaceae</taxon>
        <taxon>Gordonia</taxon>
    </lineage>
</organism>
<evidence type="ECO:0000313" key="2">
    <source>
        <dbReference type="Proteomes" id="UP000271469"/>
    </source>
</evidence>
<dbReference type="AlphaFoldDB" id="A0A3G8JLH8"/>
<dbReference type="InterPro" id="IPR023606">
    <property type="entry name" value="CoA-Trfase_III_dom_1_sf"/>
</dbReference>
<dbReference type="RefSeq" id="WP_124708144.1">
    <property type="nucleotide sequence ID" value="NZ_CP033972.1"/>
</dbReference>
<dbReference type="EC" id="2.8.3.19" evidence="1"/>
<dbReference type="SUPFAM" id="SSF89796">
    <property type="entry name" value="CoA-transferase family III (CaiB/BaiF)"/>
    <property type="match status" value="2"/>
</dbReference>
<dbReference type="Proteomes" id="UP000271469">
    <property type="component" value="Chromosome"/>
</dbReference>
<keyword evidence="2" id="KW-1185">Reference proteome</keyword>
<dbReference type="Gene3D" id="3.40.50.10540">
    <property type="entry name" value="Crotonobetainyl-coa:carnitine coa-transferase, domain 1"/>
    <property type="match status" value="3"/>
</dbReference>
<dbReference type="EMBL" id="CP033972">
    <property type="protein sequence ID" value="AZG45432.1"/>
    <property type="molecule type" value="Genomic_DNA"/>
</dbReference>
<dbReference type="PANTHER" id="PTHR48228">
    <property type="entry name" value="SUCCINYL-COA--D-CITRAMALATE COA-TRANSFERASE"/>
    <property type="match status" value="1"/>
</dbReference>
<proteinExistence type="predicted"/>
<dbReference type="InterPro" id="IPR003673">
    <property type="entry name" value="CoA-Trfase_fam_III"/>
</dbReference>